<gene>
    <name evidence="2" type="ORF">GCM10007923_49060</name>
</gene>
<dbReference type="Gene3D" id="3.40.630.30">
    <property type="match status" value="1"/>
</dbReference>
<name>A0ABQ5ZPZ8_9HYPH</name>
<dbReference type="EMBL" id="BSOP01000043">
    <property type="protein sequence ID" value="GLR53690.1"/>
    <property type="molecule type" value="Genomic_DNA"/>
</dbReference>
<organism evidence="2 3">
    <name type="scientific">Shinella yambaruensis</name>
    <dbReference type="NCBI Taxonomy" id="415996"/>
    <lineage>
        <taxon>Bacteria</taxon>
        <taxon>Pseudomonadati</taxon>
        <taxon>Pseudomonadota</taxon>
        <taxon>Alphaproteobacteria</taxon>
        <taxon>Hyphomicrobiales</taxon>
        <taxon>Rhizobiaceae</taxon>
        <taxon>Shinella</taxon>
    </lineage>
</organism>
<proteinExistence type="predicted"/>
<dbReference type="NCBIfam" id="NF040501">
    <property type="entry name" value="resist_ArsN2"/>
    <property type="match status" value="1"/>
</dbReference>
<dbReference type="Proteomes" id="UP001156702">
    <property type="component" value="Unassembled WGS sequence"/>
</dbReference>
<evidence type="ECO:0000259" key="1">
    <source>
        <dbReference type="PROSITE" id="PS51186"/>
    </source>
</evidence>
<protein>
    <recommendedName>
        <fullName evidence="1">N-acetyltransferase domain-containing protein</fullName>
    </recommendedName>
</protein>
<dbReference type="RefSeq" id="WP_244766675.1">
    <property type="nucleotide sequence ID" value="NZ_BSOP01000043.1"/>
</dbReference>
<comment type="caution">
    <text evidence="2">The sequence shown here is derived from an EMBL/GenBank/DDBJ whole genome shotgun (WGS) entry which is preliminary data.</text>
</comment>
<reference evidence="3" key="1">
    <citation type="journal article" date="2019" name="Int. J. Syst. Evol. Microbiol.">
        <title>The Global Catalogue of Microorganisms (GCM) 10K type strain sequencing project: providing services to taxonomists for standard genome sequencing and annotation.</title>
        <authorList>
            <consortium name="The Broad Institute Genomics Platform"/>
            <consortium name="The Broad Institute Genome Sequencing Center for Infectious Disease"/>
            <person name="Wu L."/>
            <person name="Ma J."/>
        </authorList>
    </citation>
    <scope>NUCLEOTIDE SEQUENCE [LARGE SCALE GENOMIC DNA]</scope>
    <source>
        <strain evidence="3">NBRC 102122</strain>
    </source>
</reference>
<dbReference type="InterPro" id="IPR000182">
    <property type="entry name" value="GNAT_dom"/>
</dbReference>
<dbReference type="PROSITE" id="PS51186">
    <property type="entry name" value="GNAT"/>
    <property type="match status" value="1"/>
</dbReference>
<dbReference type="SUPFAM" id="SSF55729">
    <property type="entry name" value="Acyl-CoA N-acyltransferases (Nat)"/>
    <property type="match status" value="1"/>
</dbReference>
<evidence type="ECO:0000313" key="3">
    <source>
        <dbReference type="Proteomes" id="UP001156702"/>
    </source>
</evidence>
<dbReference type="CDD" id="cd04301">
    <property type="entry name" value="NAT_SF"/>
    <property type="match status" value="1"/>
</dbReference>
<dbReference type="Pfam" id="PF13508">
    <property type="entry name" value="Acetyltransf_7"/>
    <property type="match status" value="1"/>
</dbReference>
<keyword evidence="3" id="KW-1185">Reference proteome</keyword>
<dbReference type="InterPro" id="IPR016181">
    <property type="entry name" value="Acyl_CoA_acyltransferase"/>
</dbReference>
<evidence type="ECO:0000313" key="2">
    <source>
        <dbReference type="EMBL" id="GLR53690.1"/>
    </source>
</evidence>
<sequence>MSTVRLEQVAGTDASLKAALANAHLPTDDIEDDGRTFFKAIVADGRIVGFSGVELCGVDYLLRSVVVLSEHRGQSLGRAVVEQTLARLDRGDVFLATTNAAPFFARIGFSEVPRDSVPASVLATRQLSSICPSSATIMKRTRPPT</sequence>
<feature type="domain" description="N-acetyltransferase" evidence="1">
    <location>
        <begin position="1"/>
        <end position="143"/>
    </location>
</feature>
<accession>A0ABQ5ZPZ8</accession>